<accession>A0ABY4YT27</accession>
<reference evidence="2" key="1">
    <citation type="submission" date="2022-06" db="EMBL/GenBank/DDBJ databases">
        <title>Ornithinimicrobium HY1793.</title>
        <authorList>
            <person name="Huang Y."/>
        </authorList>
    </citation>
    <scope>NUCLEOTIDE SEQUENCE</scope>
    <source>
        <strain evidence="2">HY1793</strain>
    </source>
</reference>
<dbReference type="EMBL" id="CP099489">
    <property type="protein sequence ID" value="USQ79915.1"/>
    <property type="molecule type" value="Genomic_DNA"/>
</dbReference>
<protein>
    <submittedName>
        <fullName evidence="2">Uncharacterized protein</fullName>
    </submittedName>
</protein>
<proteinExistence type="predicted"/>
<keyword evidence="3" id="KW-1185">Reference proteome</keyword>
<feature type="compositionally biased region" description="Low complexity" evidence="1">
    <location>
        <begin position="16"/>
        <end position="27"/>
    </location>
</feature>
<evidence type="ECO:0000256" key="1">
    <source>
        <dbReference type="SAM" id="MobiDB-lite"/>
    </source>
</evidence>
<sequence length="204" mass="21257">MDTKVVQGRIWESLRRPPVVRARSSRPAGRKDPSTAPELADATESVEFTDSPEFTDAAGVPAELWVTSFADLIAPPAKPTSEEPTGQDSSGQERASDTVTRLGSVLTELGLDAPMVESLTDLAEACATVATVDEQPSVIARGQALLGSIETLTATAGHLDTVLLTATRELTAVHGQVLLLDKGGTTPDDLTATQRESGVPGPSA</sequence>
<feature type="region of interest" description="Disordered" evidence="1">
    <location>
        <begin position="183"/>
        <end position="204"/>
    </location>
</feature>
<evidence type="ECO:0000313" key="2">
    <source>
        <dbReference type="EMBL" id="USQ79915.1"/>
    </source>
</evidence>
<feature type="compositionally biased region" description="Polar residues" evidence="1">
    <location>
        <begin position="82"/>
        <end position="99"/>
    </location>
</feature>
<organism evidence="2 3">
    <name type="scientific">Ornithinimicrobium faecis</name>
    <dbReference type="NCBI Taxonomy" id="2934158"/>
    <lineage>
        <taxon>Bacteria</taxon>
        <taxon>Bacillati</taxon>
        <taxon>Actinomycetota</taxon>
        <taxon>Actinomycetes</taxon>
        <taxon>Micrococcales</taxon>
        <taxon>Ornithinimicrobiaceae</taxon>
        <taxon>Ornithinimicrobium</taxon>
    </lineage>
</organism>
<dbReference type="RefSeq" id="WP_252593050.1">
    <property type="nucleotide sequence ID" value="NZ_CP099489.1"/>
</dbReference>
<dbReference type="Proteomes" id="UP001056455">
    <property type="component" value="Chromosome"/>
</dbReference>
<gene>
    <name evidence="2" type="ORF">NF556_20400</name>
</gene>
<evidence type="ECO:0000313" key="3">
    <source>
        <dbReference type="Proteomes" id="UP001056455"/>
    </source>
</evidence>
<name>A0ABY4YT27_9MICO</name>
<feature type="region of interest" description="Disordered" evidence="1">
    <location>
        <begin position="75"/>
        <end position="99"/>
    </location>
</feature>
<feature type="region of interest" description="Disordered" evidence="1">
    <location>
        <begin position="1"/>
        <end position="54"/>
    </location>
</feature>